<keyword evidence="2" id="KW-0067">ATP-binding</keyword>
<dbReference type="PANTHER" id="PTHR24221">
    <property type="entry name" value="ATP-BINDING CASSETTE SUB-FAMILY B"/>
    <property type="match status" value="1"/>
</dbReference>
<evidence type="ECO:0000256" key="1">
    <source>
        <dbReference type="ARBA" id="ARBA00022741"/>
    </source>
</evidence>
<dbReference type="InterPro" id="IPR003439">
    <property type="entry name" value="ABC_transporter-like_ATP-bd"/>
</dbReference>
<keyword evidence="1" id="KW-0547">Nucleotide-binding</keyword>
<dbReference type="InterPro" id="IPR003593">
    <property type="entry name" value="AAA+_ATPase"/>
</dbReference>
<dbReference type="PROSITE" id="PS50893">
    <property type="entry name" value="ABC_TRANSPORTER_2"/>
    <property type="match status" value="1"/>
</dbReference>
<evidence type="ECO:0000313" key="4">
    <source>
        <dbReference type="EMBL" id="CAL1701363.1"/>
    </source>
</evidence>
<evidence type="ECO:0000313" key="5">
    <source>
        <dbReference type="Proteomes" id="UP001497453"/>
    </source>
</evidence>
<accession>A0ABP1D314</accession>
<dbReference type="InterPro" id="IPR027417">
    <property type="entry name" value="P-loop_NTPase"/>
</dbReference>
<dbReference type="PANTHER" id="PTHR24221:SF646">
    <property type="entry name" value="HAEMOLYSIN SECRETION ATP-BINDING PROTEIN"/>
    <property type="match status" value="1"/>
</dbReference>
<dbReference type="PROSITE" id="PS00211">
    <property type="entry name" value="ABC_TRANSPORTER_1"/>
    <property type="match status" value="1"/>
</dbReference>
<proteinExistence type="predicted"/>
<sequence length="712" mass="79516">MMSLKPIHCYWQDLLLPFAEWSYRGLRDSSSKRILAHPGSSRSIYDVWLDSTTIPGDSMGRLLPGAHRSLTNKNLKLSLEIASKCILEFCGLIWSLHPYRLLAMISSNIFRGILPAFRGYSQAMIIDEIQCLFSSGDFTLTRLFHLLAFEIIRMGSESVLDTLATNNEQTLNNSIRFVMEHKQMEQRLRMDIPTMEDPVTRDLFQEADLFVRSFNGMSSFGLLSPFDVIRLLTLFSELVSHIVILYSLTLNDTPVLLSTISILSTLYPLLIPWLIPSRTYYDQNQNPRQSRLAEKQERMRSLAQSDSYRPEVIVFGLGPWILRNWAVARRATLGLGQPQSRSTTGPLSALLTPVDTTGLFTALQNVPLVLALQASSVSLGSFTLYRSSLQSLVYTSRNFYNTVHMAYQSIFLLGAFTASMQIKPSMQPKSEKVLPYVHSPRGMKIEARNICFTYPGSTVPALNNVSFSLEPGETLAVVGFNGSGKSTLANILLRVFEFGSGNLFVNGCDIRRVEPAEYHEHVAAVFQGFAKFHASARANIGVGYVADIHKTSAIERAAELADARHLLDSLPKGLNTNLEATQEARTPFGITSQHCQSSSRHGLSGGEWQRIAISRAFMRARRPEVELLLFDEPTSSLDAHAQNRVFDTIEELSTSPSGGRCKTVIFITHRLSTARRADKIAMMENGSITEFGSHQELLERNGSYASLYRASV</sequence>
<name>A0ABP1D314_9APHY</name>
<dbReference type="SMART" id="SM00382">
    <property type="entry name" value="AAA"/>
    <property type="match status" value="1"/>
</dbReference>
<dbReference type="Pfam" id="PF00005">
    <property type="entry name" value="ABC_tran"/>
    <property type="match status" value="1"/>
</dbReference>
<organism evidence="4 5">
    <name type="scientific">Somion occarium</name>
    <dbReference type="NCBI Taxonomy" id="3059160"/>
    <lineage>
        <taxon>Eukaryota</taxon>
        <taxon>Fungi</taxon>
        <taxon>Dikarya</taxon>
        <taxon>Basidiomycota</taxon>
        <taxon>Agaricomycotina</taxon>
        <taxon>Agaricomycetes</taxon>
        <taxon>Polyporales</taxon>
        <taxon>Cerrenaceae</taxon>
        <taxon>Somion</taxon>
    </lineage>
</organism>
<feature type="domain" description="ABC transporter" evidence="3">
    <location>
        <begin position="445"/>
        <end position="710"/>
    </location>
</feature>
<evidence type="ECO:0000259" key="3">
    <source>
        <dbReference type="PROSITE" id="PS50893"/>
    </source>
</evidence>
<dbReference type="EMBL" id="OZ037945">
    <property type="protein sequence ID" value="CAL1701363.1"/>
    <property type="molecule type" value="Genomic_DNA"/>
</dbReference>
<dbReference type="Proteomes" id="UP001497453">
    <property type="component" value="Chromosome 2"/>
</dbReference>
<evidence type="ECO:0000256" key="2">
    <source>
        <dbReference type="ARBA" id="ARBA00022840"/>
    </source>
</evidence>
<protein>
    <recommendedName>
        <fullName evidence="3">ABC transporter domain-containing protein</fullName>
    </recommendedName>
</protein>
<keyword evidence="5" id="KW-1185">Reference proteome</keyword>
<dbReference type="InterPro" id="IPR039421">
    <property type="entry name" value="Type_1_exporter"/>
</dbReference>
<reference evidence="5" key="1">
    <citation type="submission" date="2024-04" db="EMBL/GenBank/DDBJ databases">
        <authorList>
            <person name="Shaw F."/>
            <person name="Minotto A."/>
        </authorList>
    </citation>
    <scope>NUCLEOTIDE SEQUENCE [LARGE SCALE GENOMIC DNA]</scope>
</reference>
<gene>
    <name evidence="4" type="ORF">GFSPODELE1_LOCUS3552</name>
</gene>
<dbReference type="Gene3D" id="3.40.50.300">
    <property type="entry name" value="P-loop containing nucleotide triphosphate hydrolases"/>
    <property type="match status" value="1"/>
</dbReference>
<dbReference type="SUPFAM" id="SSF52540">
    <property type="entry name" value="P-loop containing nucleoside triphosphate hydrolases"/>
    <property type="match status" value="1"/>
</dbReference>
<dbReference type="InterPro" id="IPR017871">
    <property type="entry name" value="ABC_transporter-like_CS"/>
</dbReference>